<sequence length="67" mass="7234">MDEAERRVWARLPAGTRAALGGLTPAELRTLLLGVARDRAAAVRPADVVRRWRADRFTRPAAASGAP</sequence>
<protein>
    <submittedName>
        <fullName evidence="1">Uncharacterized protein</fullName>
    </submittedName>
</protein>
<accession>A0A2W2C3H8</accession>
<dbReference type="AlphaFoldDB" id="A0A2W2C3H8"/>
<name>A0A2W2C3H8_9ACTN</name>
<evidence type="ECO:0000313" key="2">
    <source>
        <dbReference type="Proteomes" id="UP000248749"/>
    </source>
</evidence>
<feature type="non-terminal residue" evidence="1">
    <location>
        <position position="67"/>
    </location>
</feature>
<proteinExistence type="predicted"/>
<dbReference type="Proteomes" id="UP000248749">
    <property type="component" value="Unassembled WGS sequence"/>
</dbReference>
<keyword evidence="2" id="KW-1185">Reference proteome</keyword>
<gene>
    <name evidence="1" type="ORF">C1I99_28835</name>
</gene>
<reference evidence="1 2" key="1">
    <citation type="submission" date="2018-01" db="EMBL/GenBank/DDBJ databases">
        <title>Draft genome sequence of Salinispora sp. 13K206.</title>
        <authorList>
            <person name="Sahin N."/>
            <person name="Saygin H."/>
            <person name="Ay H."/>
        </authorList>
    </citation>
    <scope>NUCLEOTIDE SEQUENCE [LARGE SCALE GENOMIC DNA]</scope>
    <source>
        <strain evidence="1 2">13K206</strain>
    </source>
</reference>
<dbReference type="EMBL" id="POUB01000348">
    <property type="protein sequence ID" value="PZF86568.1"/>
    <property type="molecule type" value="Genomic_DNA"/>
</dbReference>
<comment type="caution">
    <text evidence="1">The sequence shown here is derived from an EMBL/GenBank/DDBJ whole genome shotgun (WGS) entry which is preliminary data.</text>
</comment>
<organism evidence="1 2">
    <name type="scientific">Micromonospora deserti</name>
    <dbReference type="NCBI Taxonomy" id="2070366"/>
    <lineage>
        <taxon>Bacteria</taxon>
        <taxon>Bacillati</taxon>
        <taxon>Actinomycetota</taxon>
        <taxon>Actinomycetes</taxon>
        <taxon>Micromonosporales</taxon>
        <taxon>Micromonosporaceae</taxon>
        <taxon>Micromonospora</taxon>
    </lineage>
</organism>
<evidence type="ECO:0000313" key="1">
    <source>
        <dbReference type="EMBL" id="PZF86568.1"/>
    </source>
</evidence>